<keyword evidence="4" id="KW-1185">Reference proteome</keyword>
<organism evidence="3 4">
    <name type="scientific">Meganyctiphanes norvegica</name>
    <name type="common">Northern krill</name>
    <name type="synonym">Thysanopoda norvegica</name>
    <dbReference type="NCBI Taxonomy" id="48144"/>
    <lineage>
        <taxon>Eukaryota</taxon>
        <taxon>Metazoa</taxon>
        <taxon>Ecdysozoa</taxon>
        <taxon>Arthropoda</taxon>
        <taxon>Crustacea</taxon>
        <taxon>Multicrustacea</taxon>
        <taxon>Malacostraca</taxon>
        <taxon>Eumalacostraca</taxon>
        <taxon>Eucarida</taxon>
        <taxon>Euphausiacea</taxon>
        <taxon>Euphausiidae</taxon>
        <taxon>Meganyctiphanes</taxon>
    </lineage>
</organism>
<feature type="non-terminal residue" evidence="3">
    <location>
        <position position="1"/>
    </location>
</feature>
<feature type="domain" description="EDRF1 TPR repeats region" evidence="2">
    <location>
        <begin position="83"/>
        <end position="188"/>
    </location>
</feature>
<accession>A0AAV2SIJ1</accession>
<evidence type="ECO:0000256" key="1">
    <source>
        <dbReference type="SAM" id="MobiDB-lite"/>
    </source>
</evidence>
<dbReference type="AlphaFoldDB" id="A0AAV2SIJ1"/>
<feature type="compositionally biased region" description="Polar residues" evidence="1">
    <location>
        <begin position="90"/>
        <end position="109"/>
    </location>
</feature>
<reference evidence="3 4" key="1">
    <citation type="submission" date="2024-05" db="EMBL/GenBank/DDBJ databases">
        <authorList>
            <person name="Wallberg A."/>
        </authorList>
    </citation>
    <scope>NUCLEOTIDE SEQUENCE [LARGE SCALE GENOMIC DNA]</scope>
</reference>
<protein>
    <recommendedName>
        <fullName evidence="2">EDRF1 TPR repeats region domain-containing protein</fullName>
    </recommendedName>
</protein>
<evidence type="ECO:0000259" key="2">
    <source>
        <dbReference type="Pfam" id="PF23723"/>
    </source>
</evidence>
<proteinExistence type="predicted"/>
<dbReference type="Pfam" id="PF23723">
    <property type="entry name" value="TPR_EDRF1"/>
    <property type="match status" value="1"/>
</dbReference>
<feature type="compositionally biased region" description="Polar residues" evidence="1">
    <location>
        <begin position="32"/>
        <end position="42"/>
    </location>
</feature>
<evidence type="ECO:0000313" key="4">
    <source>
        <dbReference type="Proteomes" id="UP001497623"/>
    </source>
</evidence>
<dbReference type="EMBL" id="CAXKWB010072889">
    <property type="protein sequence ID" value="CAL4196466.1"/>
    <property type="molecule type" value="Genomic_DNA"/>
</dbReference>
<comment type="caution">
    <text evidence="3">The sequence shown here is derived from an EMBL/GenBank/DDBJ whole genome shotgun (WGS) entry which is preliminary data.</text>
</comment>
<feature type="compositionally biased region" description="Basic and acidic residues" evidence="1">
    <location>
        <begin position="21"/>
        <end position="31"/>
    </location>
</feature>
<feature type="region of interest" description="Disordered" evidence="1">
    <location>
        <begin position="21"/>
        <end position="42"/>
    </location>
</feature>
<feature type="region of interest" description="Disordered" evidence="1">
    <location>
        <begin position="88"/>
        <end position="113"/>
    </location>
</feature>
<dbReference type="InterPro" id="IPR056583">
    <property type="entry name" value="EDRF1_TPR"/>
</dbReference>
<dbReference type="Proteomes" id="UP001497623">
    <property type="component" value="Unassembled WGS sequence"/>
</dbReference>
<name>A0AAV2SIJ1_MEGNR</name>
<sequence length="198" mass="21489">LLVDCVPALASAQVVLANTEKANRKPPDIDRSSSNGNMENQNNVQSILCGSSDNTVAENTSNIDSDEKISNDILSSNENKNEETIHKINGNDTSLGQQENNSKITQTSCTDEDDSAEKISSLLAIYEKRLQTTLLSLIKLSSSNKSGKKTSGTSSSEITTLKEMYSLSLNSQSHPLVSHLSQAMDTIRPLVKIVHPKR</sequence>
<gene>
    <name evidence="3" type="ORF">MNOR_LOCUS37177</name>
</gene>
<evidence type="ECO:0000313" key="3">
    <source>
        <dbReference type="EMBL" id="CAL4196466.1"/>
    </source>
</evidence>